<dbReference type="EMBL" id="JAOH01000002">
    <property type="protein sequence ID" value="EUA63760.1"/>
    <property type="molecule type" value="Genomic_DNA"/>
</dbReference>
<dbReference type="Proteomes" id="UP000021210">
    <property type="component" value="Unassembled WGS sequence"/>
</dbReference>
<accession>A0A829QM88</accession>
<evidence type="ECO:0000313" key="2">
    <source>
        <dbReference type="EMBL" id="EUA63760.1"/>
    </source>
</evidence>
<evidence type="ECO:0000313" key="3">
    <source>
        <dbReference type="Proteomes" id="UP000021210"/>
    </source>
</evidence>
<proteinExistence type="predicted"/>
<sequence>MIDIPDDPDLRALVLKVMDGVAEMETVRLEVEQFADTPIDPTLGMEEEKPPPLLTPSDLEEDDFYQFNNPFGPRK</sequence>
<dbReference type="AlphaFoldDB" id="A0A829QM88"/>
<gene>
    <name evidence="2" type="ORF">I542_3917</name>
</gene>
<protein>
    <submittedName>
        <fullName evidence="2">Uncharacterized protein</fullName>
    </submittedName>
</protein>
<name>A0A829QM88_9MYCO</name>
<feature type="region of interest" description="Disordered" evidence="1">
    <location>
        <begin position="38"/>
        <end position="75"/>
    </location>
</feature>
<evidence type="ECO:0000256" key="1">
    <source>
        <dbReference type="SAM" id="MobiDB-lite"/>
    </source>
</evidence>
<organism evidence="2 3">
    <name type="scientific">Mycobacteroides abscessus 1948</name>
    <dbReference type="NCBI Taxonomy" id="1299323"/>
    <lineage>
        <taxon>Bacteria</taxon>
        <taxon>Bacillati</taxon>
        <taxon>Actinomycetota</taxon>
        <taxon>Actinomycetes</taxon>
        <taxon>Mycobacteriales</taxon>
        <taxon>Mycobacteriaceae</taxon>
        <taxon>Mycobacteroides</taxon>
        <taxon>Mycobacteroides abscessus</taxon>
    </lineage>
</organism>
<reference evidence="2 3" key="1">
    <citation type="submission" date="2013-12" db="EMBL/GenBank/DDBJ databases">
        <authorList>
            <person name="Zelazny A."/>
            <person name="Olivier K."/>
            <person name="Holland S."/>
            <person name="Lenaerts A."/>
            <person name="Ordway D."/>
            <person name="DeGroote M.A."/>
            <person name="Parker T."/>
            <person name="Sizemore C."/>
            <person name="Tallon L.J."/>
            <person name="Sadzewicz L.K."/>
            <person name="Sengamalay N."/>
            <person name="Fraser C.M."/>
            <person name="Hine E."/>
            <person name="Shefchek K.A."/>
            <person name="Das S.P."/>
            <person name="Tettelin H."/>
        </authorList>
    </citation>
    <scope>NUCLEOTIDE SEQUENCE [LARGE SCALE GENOMIC DNA]</scope>
    <source>
        <strain evidence="2 3">1948</strain>
    </source>
</reference>
<comment type="caution">
    <text evidence="2">The sequence shown here is derived from an EMBL/GenBank/DDBJ whole genome shotgun (WGS) entry which is preliminary data.</text>
</comment>